<feature type="domain" description="REM-1" evidence="3">
    <location>
        <begin position="66"/>
        <end position="148"/>
    </location>
</feature>
<dbReference type="SMART" id="SM00742">
    <property type="entry name" value="Hr1"/>
    <property type="match status" value="1"/>
</dbReference>
<evidence type="ECO:0000313" key="4">
    <source>
        <dbReference type="Proteomes" id="UP000887562"/>
    </source>
</evidence>
<reference evidence="5" key="1">
    <citation type="submission" date="2022-11" db="UniProtKB">
        <authorList>
            <consortium name="WormBaseParasite"/>
        </authorList>
    </citation>
    <scope>IDENTIFICATION</scope>
</reference>
<accession>A0A915EXL8</accession>
<dbReference type="GO" id="GO:0007165">
    <property type="term" value="P:signal transduction"/>
    <property type="evidence" value="ECO:0007669"/>
    <property type="project" value="InterPro"/>
</dbReference>
<dbReference type="InterPro" id="IPR036274">
    <property type="entry name" value="HR1_rpt_sf"/>
</dbReference>
<dbReference type="Gene3D" id="1.10.287.160">
    <property type="entry name" value="HR1 repeat"/>
    <property type="match status" value="1"/>
</dbReference>
<evidence type="ECO:0000259" key="3">
    <source>
        <dbReference type="PROSITE" id="PS51860"/>
    </source>
</evidence>
<organism evidence="4 5">
    <name type="scientific">Echinococcus canadensis</name>
    <dbReference type="NCBI Taxonomy" id="519352"/>
    <lineage>
        <taxon>Eukaryota</taxon>
        <taxon>Metazoa</taxon>
        <taxon>Spiralia</taxon>
        <taxon>Lophotrochozoa</taxon>
        <taxon>Platyhelminthes</taxon>
        <taxon>Cestoda</taxon>
        <taxon>Eucestoda</taxon>
        <taxon>Cyclophyllidea</taxon>
        <taxon>Taeniidae</taxon>
        <taxon>Echinococcus</taxon>
        <taxon>Echinococcus canadensis group</taxon>
    </lineage>
</organism>
<name>A0A915EXL8_9CEST</name>
<keyword evidence="1 2" id="KW-0175">Coiled coil</keyword>
<keyword evidence="4" id="KW-1185">Reference proteome</keyword>
<sequence>MLALDVRVNRLNQIKVKLQQLPKEKFVTPKNSKKAFAHIKQLNEQIKDLSEDVGELDTCSLILRHKLPQEMLRAMRDNAASNEEAIASIQKALDIEIRVRNGAERLIQTYKDGPRNCLESARKQLGVAEAKIGFLRNQLARLKHAGSDDQTLLSPLPSNGVKLTSPTSRQHLFPLEEEEDLHAVSMEPPLMLLLRRVKLCLYR</sequence>
<dbReference type="Pfam" id="PF02185">
    <property type="entry name" value="HR1"/>
    <property type="match status" value="1"/>
</dbReference>
<dbReference type="SUPFAM" id="SSF46585">
    <property type="entry name" value="HR1 repeat"/>
    <property type="match status" value="1"/>
</dbReference>
<dbReference type="InterPro" id="IPR011072">
    <property type="entry name" value="HR1_rho-bd"/>
</dbReference>
<evidence type="ECO:0000256" key="2">
    <source>
        <dbReference type="SAM" id="Coils"/>
    </source>
</evidence>
<protein>
    <submittedName>
        <fullName evidence="5">REM-1 domain-containing protein</fullName>
    </submittedName>
</protein>
<dbReference type="AlphaFoldDB" id="A0A915EXL8"/>
<feature type="coiled-coil region" evidence="2">
    <location>
        <begin position="32"/>
        <end position="59"/>
    </location>
</feature>
<evidence type="ECO:0000313" key="5">
    <source>
        <dbReference type="WBParaSite" id="maker-E.canG7_contigs_7462-snap-gene-0.20-mRNA-1"/>
    </source>
</evidence>
<evidence type="ECO:0000256" key="1">
    <source>
        <dbReference type="PROSITE-ProRule" id="PRU01207"/>
    </source>
</evidence>
<dbReference type="PROSITE" id="PS51860">
    <property type="entry name" value="REM_1"/>
    <property type="match status" value="1"/>
</dbReference>
<dbReference type="WBParaSite" id="maker-E.canG7_contigs_7462-snap-gene-0.20-mRNA-1">
    <property type="protein sequence ID" value="maker-E.canG7_contigs_7462-snap-gene-0.20-mRNA-1"/>
    <property type="gene ID" value="EcG7_06535"/>
</dbReference>
<proteinExistence type="predicted"/>
<dbReference type="Proteomes" id="UP000887562">
    <property type="component" value="Unplaced"/>
</dbReference>